<proteinExistence type="predicted"/>
<dbReference type="Proteomes" id="UP000048984">
    <property type="component" value="Unassembled WGS sequence"/>
</dbReference>
<accession>A0A0P6VRX3</accession>
<comment type="caution">
    <text evidence="1">The sequence shown here is derived from an EMBL/GenBank/DDBJ whole genome shotgun (WGS) entry which is preliminary data.</text>
</comment>
<reference evidence="1 2" key="2">
    <citation type="submission" date="2015-10" db="EMBL/GenBank/DDBJ databases">
        <title>Draft Genome Sequence of Prosthecomicrobium hirschii ATCC 27832.</title>
        <authorList>
            <person name="Daniel J."/>
            <person name="Givan S.A."/>
            <person name="Brun Y.V."/>
            <person name="Brown P.J."/>
        </authorList>
    </citation>
    <scope>NUCLEOTIDE SEQUENCE [LARGE SCALE GENOMIC DNA]</scope>
    <source>
        <strain evidence="1 2">16</strain>
    </source>
</reference>
<sequence>MRAATLLRGPALWLLMAGALALGLREGAVWWGLETDNRTIAALRSGHDLIVGPDAADAVAYARLDFLLFRDRLDEAEPFVERLARSRDDGLAAEALLAAGNARMRRAIDLVEAGRIDDAIPFVGLAKRRYMEGLRRRPGHWSLKYDLDVAMRLVRDFPELEVTGDDDVPATPKKLWTELPGLPKGLP</sequence>
<organism evidence="1 2">
    <name type="scientific">Prosthecodimorpha hirschii</name>
    <dbReference type="NCBI Taxonomy" id="665126"/>
    <lineage>
        <taxon>Bacteria</taxon>
        <taxon>Pseudomonadati</taxon>
        <taxon>Pseudomonadota</taxon>
        <taxon>Alphaproteobacteria</taxon>
        <taxon>Hyphomicrobiales</taxon>
        <taxon>Ancalomicrobiaceae</taxon>
        <taxon>Prosthecodimorpha</taxon>
    </lineage>
</organism>
<dbReference type="RefSeq" id="WP_054360119.1">
    <property type="nucleotide sequence ID" value="NZ_LJYW01000001.1"/>
</dbReference>
<reference evidence="1 2" key="1">
    <citation type="submission" date="2015-09" db="EMBL/GenBank/DDBJ databases">
        <authorList>
            <person name="Jackson K.R."/>
            <person name="Lunt B.L."/>
            <person name="Fisher J.N.B."/>
            <person name="Gardner A.V."/>
            <person name="Bailey M.E."/>
            <person name="Deus L.M."/>
            <person name="Earl A.S."/>
            <person name="Gibby P.D."/>
            <person name="Hartmann K.A."/>
            <person name="Liu J.E."/>
            <person name="Manci A.M."/>
            <person name="Nielsen D.A."/>
            <person name="Solomon M.B."/>
            <person name="Breakwell D.P."/>
            <person name="Burnett S.H."/>
            <person name="Grose J.H."/>
        </authorList>
    </citation>
    <scope>NUCLEOTIDE SEQUENCE [LARGE SCALE GENOMIC DNA]</scope>
    <source>
        <strain evidence="1 2">16</strain>
    </source>
</reference>
<protein>
    <recommendedName>
        <fullName evidence="3">MxaK protein</fullName>
    </recommendedName>
</protein>
<dbReference type="STRING" id="665126.ABB55_18505"/>
<dbReference type="OrthoDB" id="5567017at2"/>
<dbReference type="AlphaFoldDB" id="A0A0P6VRX3"/>
<evidence type="ECO:0000313" key="2">
    <source>
        <dbReference type="Proteomes" id="UP000048984"/>
    </source>
</evidence>
<name>A0A0P6VRX3_9HYPH</name>
<dbReference type="EMBL" id="LJYW01000001">
    <property type="protein sequence ID" value="KPL53954.1"/>
    <property type="molecule type" value="Genomic_DNA"/>
</dbReference>
<keyword evidence="2" id="KW-1185">Reference proteome</keyword>
<gene>
    <name evidence="1" type="ORF">ABB55_18505</name>
</gene>
<evidence type="ECO:0008006" key="3">
    <source>
        <dbReference type="Google" id="ProtNLM"/>
    </source>
</evidence>
<evidence type="ECO:0000313" key="1">
    <source>
        <dbReference type="EMBL" id="KPL53954.1"/>
    </source>
</evidence>